<keyword evidence="4" id="KW-0830">Ubiquinone</keyword>
<gene>
    <name evidence="4" type="ORF">HNP82_001494</name>
</gene>
<name>A0A7W8M4P7_9FIRM</name>
<dbReference type="AlphaFoldDB" id="A0A7W8M4P7"/>
<dbReference type="CDD" id="cd05121">
    <property type="entry name" value="ABC1_ADCK3-like"/>
    <property type="match status" value="1"/>
</dbReference>
<evidence type="ECO:0000256" key="2">
    <source>
        <dbReference type="SAM" id="Phobius"/>
    </source>
</evidence>
<organism evidence="4 5">
    <name type="scientific">Catenibacillus scindens</name>
    <dbReference type="NCBI Taxonomy" id="673271"/>
    <lineage>
        <taxon>Bacteria</taxon>
        <taxon>Bacillati</taxon>
        <taxon>Bacillota</taxon>
        <taxon>Clostridia</taxon>
        <taxon>Lachnospirales</taxon>
        <taxon>Lachnospiraceae</taxon>
        <taxon>Catenibacillus</taxon>
    </lineage>
</organism>
<dbReference type="EMBL" id="JACHFW010000004">
    <property type="protein sequence ID" value="MBB5264383.1"/>
    <property type="molecule type" value="Genomic_DNA"/>
</dbReference>
<dbReference type="PANTHER" id="PTHR10566:SF113">
    <property type="entry name" value="PROTEIN ACTIVITY OF BC1 COMPLEX KINASE 7, CHLOROPLASTIC"/>
    <property type="match status" value="1"/>
</dbReference>
<evidence type="ECO:0000256" key="1">
    <source>
        <dbReference type="ARBA" id="ARBA00009670"/>
    </source>
</evidence>
<dbReference type="InterPro" id="IPR004147">
    <property type="entry name" value="ABC1_dom"/>
</dbReference>
<dbReference type="PANTHER" id="PTHR10566">
    <property type="entry name" value="CHAPERONE-ACTIVITY OF BC1 COMPLEX CABC1 -RELATED"/>
    <property type="match status" value="1"/>
</dbReference>
<dbReference type="InterPro" id="IPR011009">
    <property type="entry name" value="Kinase-like_dom_sf"/>
</dbReference>
<dbReference type="InterPro" id="IPR050154">
    <property type="entry name" value="UbiB_kinase"/>
</dbReference>
<dbReference type="RefSeq" id="WP_183772936.1">
    <property type="nucleotide sequence ID" value="NZ_CAWVEG010000002.1"/>
</dbReference>
<evidence type="ECO:0000313" key="4">
    <source>
        <dbReference type="EMBL" id="MBB5264383.1"/>
    </source>
</evidence>
<sequence>MTGKKGSGKRLREILGVLKKHHLSQGVSPEKLREILEDLGPTYVKLGQIMSMRSDMLPEKYCRELTRLRTEVRPLPFETILQIIKQELGRPFSQIFKKVEPQPLGSASIAQVHAATLLDGRKVVVKVQRPAIHEMMENDIRLMRRASGLLKLTSVGNLIDFGTIIDELWKTSQEEMDFKQEAKNCDLFFENQKDIVYITSPQVIHELTTPRLLVMSYIEGIQIDRVQELTELGYDMKEIGEKTAANYCKQILDDGFFHADPHPGNLWISGGQIAWLDLGMTGHLSGRNKMLIQKAVYALLQNDIYGVKNVLLSMGEAKARINHAELYTDIDDIVSKYMNMGFGEMRLGELIEKLLDLVKKHHIAINTDITMLARSMITIEGTLSACAPQVNLMQILTSYVSSSVLEHIDLKRELRHKIRQIYTSTDKMLSIPALLSDLLNITKNGQTRLNIDITESDRLLGSFRRSFDHLVLALLTCGIFIGSALLCLSDQPHTLWGLPVISVIGFFLCLIFVLWLIIQMFLHRKK</sequence>
<keyword evidence="2" id="KW-0472">Membrane</keyword>
<evidence type="ECO:0000259" key="3">
    <source>
        <dbReference type="Pfam" id="PF03109"/>
    </source>
</evidence>
<comment type="caution">
    <text evidence="4">The sequence shown here is derived from an EMBL/GenBank/DDBJ whole genome shotgun (WGS) entry which is preliminary data.</text>
</comment>
<protein>
    <submittedName>
        <fullName evidence="4">Ubiquinone biosynthesis protein</fullName>
    </submittedName>
</protein>
<dbReference type="SUPFAM" id="SSF56112">
    <property type="entry name" value="Protein kinase-like (PK-like)"/>
    <property type="match status" value="1"/>
</dbReference>
<dbReference type="Proteomes" id="UP000543642">
    <property type="component" value="Unassembled WGS sequence"/>
</dbReference>
<feature type="domain" description="ABC1 atypical kinase-like" evidence="3">
    <location>
        <begin position="68"/>
        <end position="310"/>
    </location>
</feature>
<feature type="transmembrane region" description="Helical" evidence="2">
    <location>
        <begin position="495"/>
        <end position="518"/>
    </location>
</feature>
<keyword evidence="2" id="KW-0812">Transmembrane</keyword>
<dbReference type="Pfam" id="PF03109">
    <property type="entry name" value="ABC1"/>
    <property type="match status" value="1"/>
</dbReference>
<evidence type="ECO:0000313" key="5">
    <source>
        <dbReference type="Proteomes" id="UP000543642"/>
    </source>
</evidence>
<comment type="similarity">
    <text evidence="1">Belongs to the protein kinase superfamily. ADCK protein kinase family.</text>
</comment>
<proteinExistence type="inferred from homology"/>
<reference evidence="4 5" key="1">
    <citation type="submission" date="2020-08" db="EMBL/GenBank/DDBJ databases">
        <title>Genomic Encyclopedia of Type Strains, Phase IV (KMG-IV): sequencing the most valuable type-strain genomes for metagenomic binning, comparative biology and taxonomic classification.</title>
        <authorList>
            <person name="Goeker M."/>
        </authorList>
    </citation>
    <scope>NUCLEOTIDE SEQUENCE [LARGE SCALE GENOMIC DNA]</scope>
    <source>
        <strain evidence="4 5">DSM 106146</strain>
    </source>
</reference>
<accession>A0A7W8M4P7</accession>
<keyword evidence="5" id="KW-1185">Reference proteome</keyword>
<keyword evidence="2" id="KW-1133">Transmembrane helix</keyword>
<feature type="transmembrane region" description="Helical" evidence="2">
    <location>
        <begin position="470"/>
        <end position="489"/>
    </location>
</feature>